<dbReference type="EMBL" id="OX597838">
    <property type="protein sequence ID" value="CAI9740485.1"/>
    <property type="molecule type" value="Genomic_DNA"/>
</dbReference>
<dbReference type="AlphaFoldDB" id="A0AA36BTS6"/>
<feature type="region of interest" description="Disordered" evidence="1">
    <location>
        <begin position="114"/>
        <end position="133"/>
    </location>
</feature>
<dbReference type="GO" id="GO:0007276">
    <property type="term" value="P:gamete generation"/>
    <property type="evidence" value="ECO:0007669"/>
    <property type="project" value="InterPro"/>
</dbReference>
<dbReference type="Proteomes" id="UP001162480">
    <property type="component" value="Chromosome 25"/>
</dbReference>
<reference evidence="2" key="1">
    <citation type="submission" date="2023-08" db="EMBL/GenBank/DDBJ databases">
        <authorList>
            <person name="Alioto T."/>
            <person name="Alioto T."/>
            <person name="Gomez Garrido J."/>
        </authorList>
    </citation>
    <scope>NUCLEOTIDE SEQUENCE</scope>
</reference>
<accession>A0AA36BTS6</accession>
<name>A0AA36BTS6_OCTVU</name>
<evidence type="ECO:0008006" key="4">
    <source>
        <dbReference type="Google" id="ProtNLM"/>
    </source>
</evidence>
<dbReference type="GO" id="GO:0007129">
    <property type="term" value="P:homologous chromosome pairing at meiosis"/>
    <property type="evidence" value="ECO:0007669"/>
    <property type="project" value="InterPro"/>
</dbReference>
<dbReference type="PANTHER" id="PTHR35258">
    <property type="entry name" value="SPERMATOGENESIS-ASSOCIATED PROTEIN 22"/>
    <property type="match status" value="1"/>
</dbReference>
<feature type="compositionally biased region" description="Polar residues" evidence="1">
    <location>
        <begin position="247"/>
        <end position="260"/>
    </location>
</feature>
<sequence length="406" mass="45410">MPTRRQQLVGVSAVIGSTTMKSAKVPPAPFFNSRKRLRQAVVADPNENFQDEDDSWLETFAGGRSDLMNNNERDRFSDQCKTFPQSISYNGNRNLYQTGQQPSSFQSIDKTATSYSKPSIERNIPGSKISGPVKRGQYHIQQNNNNNNVGMMSRKSMERAAAAAAAPPPPPPPVTPPTSNMRYSPRQPTTDSSSARSSYNWSFSAQSCKSVSSPQMFGGESFIQEANVAEVAPAFNNRPSNEPKHSPSYSQTNTSSKVNVSGVATTANKKERPTEKALSPINPIFTTFIKELKNNYSKYKEKFHIICEVYGVLDSAVLPDRNLSGRQFLLRDNSDSIECVFYEIDRMLPRLTRGHWLRCVGMIDNKTKRLHCISIRPATVEERNLPRIMAFLQQNYLNGFDNNSGL</sequence>
<evidence type="ECO:0000313" key="2">
    <source>
        <dbReference type="EMBL" id="CAI9740485.1"/>
    </source>
</evidence>
<organism evidence="2 3">
    <name type="scientific">Octopus vulgaris</name>
    <name type="common">Common octopus</name>
    <dbReference type="NCBI Taxonomy" id="6645"/>
    <lineage>
        <taxon>Eukaryota</taxon>
        <taxon>Metazoa</taxon>
        <taxon>Spiralia</taxon>
        <taxon>Lophotrochozoa</taxon>
        <taxon>Mollusca</taxon>
        <taxon>Cephalopoda</taxon>
        <taxon>Coleoidea</taxon>
        <taxon>Octopodiformes</taxon>
        <taxon>Octopoda</taxon>
        <taxon>Incirrata</taxon>
        <taxon>Octopodidae</taxon>
        <taxon>Octopus</taxon>
    </lineage>
</organism>
<evidence type="ECO:0000313" key="3">
    <source>
        <dbReference type="Proteomes" id="UP001162480"/>
    </source>
</evidence>
<feature type="region of interest" description="Disordered" evidence="1">
    <location>
        <begin position="235"/>
        <end position="260"/>
    </location>
</feature>
<dbReference type="GO" id="GO:0000711">
    <property type="term" value="P:meiotic DNA repair synthesis"/>
    <property type="evidence" value="ECO:0007669"/>
    <property type="project" value="InterPro"/>
</dbReference>
<evidence type="ECO:0000256" key="1">
    <source>
        <dbReference type="SAM" id="MobiDB-lite"/>
    </source>
</evidence>
<keyword evidence="3" id="KW-1185">Reference proteome</keyword>
<dbReference type="InterPro" id="IPR033536">
    <property type="entry name" value="Spata22"/>
</dbReference>
<dbReference type="GO" id="GO:0051445">
    <property type="term" value="P:regulation of meiotic cell cycle"/>
    <property type="evidence" value="ECO:0007669"/>
    <property type="project" value="TreeGrafter"/>
</dbReference>
<protein>
    <recommendedName>
        <fullName evidence="4">Spermatogenesis-associated protein 22</fullName>
    </recommendedName>
</protein>
<gene>
    <name evidence="2" type="ORF">OCTVUL_1B025744</name>
</gene>
<feature type="compositionally biased region" description="Pro residues" evidence="1">
    <location>
        <begin position="166"/>
        <end position="176"/>
    </location>
</feature>
<feature type="compositionally biased region" description="Polar residues" evidence="1">
    <location>
        <begin position="177"/>
        <end position="197"/>
    </location>
</feature>
<proteinExistence type="predicted"/>
<feature type="region of interest" description="Disordered" evidence="1">
    <location>
        <begin position="155"/>
        <end position="197"/>
    </location>
</feature>
<dbReference type="PANTHER" id="PTHR35258:SF1">
    <property type="entry name" value="SPERMATOGENESIS-ASSOCIATED PROTEIN 22"/>
    <property type="match status" value="1"/>
</dbReference>